<reference evidence="1" key="2">
    <citation type="submission" date="2022-01" db="EMBL/GenBank/DDBJ databases">
        <authorList>
            <person name="Yamashiro T."/>
            <person name="Shiraishi A."/>
            <person name="Satake H."/>
            <person name="Nakayama K."/>
        </authorList>
    </citation>
    <scope>NUCLEOTIDE SEQUENCE</scope>
</reference>
<gene>
    <name evidence="1" type="ORF">Tco_1056927</name>
</gene>
<protein>
    <recommendedName>
        <fullName evidence="3">Retrovirus-related Pol polyprotein from transposon TNT 1-94</fullName>
    </recommendedName>
</protein>
<evidence type="ECO:0008006" key="3">
    <source>
        <dbReference type="Google" id="ProtNLM"/>
    </source>
</evidence>
<dbReference type="EMBL" id="BQNB010019181">
    <property type="protein sequence ID" value="GJT82585.1"/>
    <property type="molecule type" value="Genomic_DNA"/>
</dbReference>
<dbReference type="Proteomes" id="UP001151760">
    <property type="component" value="Unassembled WGS sequence"/>
</dbReference>
<evidence type="ECO:0000313" key="1">
    <source>
        <dbReference type="EMBL" id="GJT82585.1"/>
    </source>
</evidence>
<evidence type="ECO:0000313" key="2">
    <source>
        <dbReference type="Proteomes" id="UP001151760"/>
    </source>
</evidence>
<comment type="caution">
    <text evidence="1">The sequence shown here is derived from an EMBL/GenBank/DDBJ whole genome shotgun (WGS) entry which is preliminary data.</text>
</comment>
<reference evidence="1" key="1">
    <citation type="journal article" date="2022" name="Int. J. Mol. Sci.">
        <title>Draft Genome of Tanacetum Coccineum: Genomic Comparison of Closely Related Tanacetum-Family Plants.</title>
        <authorList>
            <person name="Yamashiro T."/>
            <person name="Shiraishi A."/>
            <person name="Nakayama K."/>
            <person name="Satake H."/>
        </authorList>
    </citation>
    <scope>NUCLEOTIDE SEQUENCE</scope>
</reference>
<dbReference type="SUPFAM" id="SSF56672">
    <property type="entry name" value="DNA/RNA polymerases"/>
    <property type="match status" value="1"/>
</dbReference>
<dbReference type="InterPro" id="IPR043502">
    <property type="entry name" value="DNA/RNA_pol_sf"/>
</dbReference>
<name>A0ABQ5H4M5_9ASTR</name>
<proteinExistence type="predicted"/>
<dbReference type="PANTHER" id="PTHR11439">
    <property type="entry name" value="GAG-POL-RELATED RETROTRANSPOSON"/>
    <property type="match status" value="1"/>
</dbReference>
<accession>A0ABQ5H4M5</accession>
<dbReference type="CDD" id="cd09272">
    <property type="entry name" value="RNase_HI_RT_Ty1"/>
    <property type="match status" value="1"/>
</dbReference>
<organism evidence="1 2">
    <name type="scientific">Tanacetum coccineum</name>
    <dbReference type="NCBI Taxonomy" id="301880"/>
    <lineage>
        <taxon>Eukaryota</taxon>
        <taxon>Viridiplantae</taxon>
        <taxon>Streptophyta</taxon>
        <taxon>Embryophyta</taxon>
        <taxon>Tracheophyta</taxon>
        <taxon>Spermatophyta</taxon>
        <taxon>Magnoliopsida</taxon>
        <taxon>eudicotyledons</taxon>
        <taxon>Gunneridae</taxon>
        <taxon>Pentapetalae</taxon>
        <taxon>asterids</taxon>
        <taxon>campanulids</taxon>
        <taxon>Asterales</taxon>
        <taxon>Asteraceae</taxon>
        <taxon>Asteroideae</taxon>
        <taxon>Anthemideae</taxon>
        <taxon>Anthemidinae</taxon>
        <taxon>Tanacetum</taxon>
    </lineage>
</organism>
<keyword evidence="2" id="KW-1185">Reference proteome</keyword>
<sequence length="331" mass="37588">MGSSNSFEWRKIIFEMITSMGIRHAKTQTLRGKAFDETRVKHILTLTPEVIRRDTLCASFNVVFLFVLTQKVLEKFNMKDAEARCQPFGDHFKLSKKQVPKTEASRRRMAKVPYASAVSSVMYVMVCTMPNIAHAVGVVTRFMSNPGREHWEAVKWLLRYLKGTSKATLCFSRKEVVLEGFFDSDYRGCLYSGKSTTGYVFTMGGTTVSWMSRIQKCVAMSTTEAKYMAIAEAGKELVWLKNFLEELDRAQTECVLFCDNQSAIHLAKNPVFHGRTKHIKIRYHYIRELVSEGTLSLKKILGAKNPADMLTKVVTTEKLKLCATSTGLRDN</sequence>
<dbReference type="PANTHER" id="PTHR11439:SF467">
    <property type="entry name" value="INTEGRASE CATALYTIC DOMAIN-CONTAINING PROTEIN"/>
    <property type="match status" value="1"/>
</dbReference>